<evidence type="ECO:0000313" key="3">
    <source>
        <dbReference type="EMBL" id="VDP05855.1"/>
    </source>
</evidence>
<protein>
    <submittedName>
        <fullName evidence="3 5">Uncharacterized protein</fullName>
    </submittedName>
</protein>
<dbReference type="WBParaSite" id="HPBE_0001641001-mRNA-1">
    <property type="protein sequence ID" value="HPBE_0001641001-mRNA-1"/>
    <property type="gene ID" value="HPBE_0001641001"/>
</dbReference>
<dbReference type="EMBL" id="UZAH01029401">
    <property type="protein sequence ID" value="VDP05855.1"/>
    <property type="molecule type" value="Genomic_DNA"/>
</dbReference>
<evidence type="ECO:0000313" key="4">
    <source>
        <dbReference type="Proteomes" id="UP000050761"/>
    </source>
</evidence>
<feature type="transmembrane region" description="Helical" evidence="2">
    <location>
        <begin position="20"/>
        <end position="42"/>
    </location>
</feature>
<evidence type="ECO:0000256" key="1">
    <source>
        <dbReference type="SAM" id="MobiDB-lite"/>
    </source>
</evidence>
<proteinExistence type="predicted"/>
<evidence type="ECO:0000256" key="2">
    <source>
        <dbReference type="SAM" id="Phobius"/>
    </source>
</evidence>
<keyword evidence="2" id="KW-0812">Transmembrane</keyword>
<feature type="region of interest" description="Disordered" evidence="1">
    <location>
        <begin position="62"/>
        <end position="124"/>
    </location>
</feature>
<dbReference type="AlphaFoldDB" id="A0A183G4G5"/>
<accession>A0A3P8BGL7</accession>
<feature type="compositionally biased region" description="Low complexity" evidence="1">
    <location>
        <begin position="72"/>
        <end position="97"/>
    </location>
</feature>
<keyword evidence="2" id="KW-1133">Transmembrane helix</keyword>
<name>A0A183G4G5_HELPZ</name>
<reference evidence="5" key="2">
    <citation type="submission" date="2019-09" db="UniProtKB">
        <authorList>
            <consortium name="WormBaseParasite"/>
        </authorList>
    </citation>
    <scope>IDENTIFICATION</scope>
</reference>
<accession>A0A183G4G5</accession>
<sequence>MVDYDAYGIMMDYDSLRNFLALVGVALMGIACSCACVVISMLKRRKILVQPRRELVSFVRREHAQAEQDVEMSPLSPPSMSNPGGNEENTSPESPESAQLQIEPVDGHPQDVGAAVQTGPEDKE</sequence>
<reference evidence="3 4" key="1">
    <citation type="submission" date="2018-11" db="EMBL/GenBank/DDBJ databases">
        <authorList>
            <consortium name="Pathogen Informatics"/>
        </authorList>
    </citation>
    <scope>NUCLEOTIDE SEQUENCE [LARGE SCALE GENOMIC DNA]</scope>
</reference>
<dbReference type="Proteomes" id="UP000050761">
    <property type="component" value="Unassembled WGS sequence"/>
</dbReference>
<evidence type="ECO:0000313" key="5">
    <source>
        <dbReference type="WBParaSite" id="HPBE_0001641001-mRNA-1"/>
    </source>
</evidence>
<keyword evidence="2" id="KW-0472">Membrane</keyword>
<keyword evidence="4" id="KW-1185">Reference proteome</keyword>
<gene>
    <name evidence="3" type="ORF">HPBE_LOCUS16409</name>
</gene>
<organism evidence="4 5">
    <name type="scientific">Heligmosomoides polygyrus</name>
    <name type="common">Parasitic roundworm</name>
    <dbReference type="NCBI Taxonomy" id="6339"/>
    <lineage>
        <taxon>Eukaryota</taxon>
        <taxon>Metazoa</taxon>
        <taxon>Ecdysozoa</taxon>
        <taxon>Nematoda</taxon>
        <taxon>Chromadorea</taxon>
        <taxon>Rhabditida</taxon>
        <taxon>Rhabditina</taxon>
        <taxon>Rhabditomorpha</taxon>
        <taxon>Strongyloidea</taxon>
        <taxon>Heligmosomidae</taxon>
        <taxon>Heligmosomoides</taxon>
    </lineage>
</organism>